<evidence type="ECO:0000313" key="2">
    <source>
        <dbReference type="Proteomes" id="UP000821845"/>
    </source>
</evidence>
<comment type="caution">
    <text evidence="1">The sequence shown here is derived from an EMBL/GenBank/DDBJ whole genome shotgun (WGS) entry which is preliminary data.</text>
</comment>
<gene>
    <name evidence="1" type="ORF">HPB50_015662</name>
</gene>
<dbReference type="Proteomes" id="UP000821845">
    <property type="component" value="Chromosome 1"/>
</dbReference>
<keyword evidence="2" id="KW-1185">Reference proteome</keyword>
<evidence type="ECO:0000313" key="1">
    <source>
        <dbReference type="EMBL" id="KAH6946872.1"/>
    </source>
</evidence>
<sequence length="153" mass="16465">MGRNVDRAHNHRLRPALEWTAEYRSLAAIPDGIDESALLIADATRDVVPRARLNQGRKRRAVCQHVPLSAPTAQECRGLALTRFNKASAPAARSMPVRPRCNQPEACAPIVSAPGGSEQRSRSQHASSQGGDGDTEEAEGETSSRQVHTPRGG</sequence>
<reference evidence="1" key="1">
    <citation type="submission" date="2020-05" db="EMBL/GenBank/DDBJ databases">
        <title>Large-scale comparative analyses of tick genomes elucidate their genetic diversity and vector capacities.</title>
        <authorList>
            <person name="Jia N."/>
            <person name="Wang J."/>
            <person name="Shi W."/>
            <person name="Du L."/>
            <person name="Sun Y."/>
            <person name="Zhan W."/>
            <person name="Jiang J."/>
            <person name="Wang Q."/>
            <person name="Zhang B."/>
            <person name="Ji P."/>
            <person name="Sakyi L.B."/>
            <person name="Cui X."/>
            <person name="Yuan T."/>
            <person name="Jiang B."/>
            <person name="Yang W."/>
            <person name="Lam T.T.-Y."/>
            <person name="Chang Q."/>
            <person name="Ding S."/>
            <person name="Wang X."/>
            <person name="Zhu J."/>
            <person name="Ruan X."/>
            <person name="Zhao L."/>
            <person name="Wei J."/>
            <person name="Que T."/>
            <person name="Du C."/>
            <person name="Cheng J."/>
            <person name="Dai P."/>
            <person name="Han X."/>
            <person name="Huang E."/>
            <person name="Gao Y."/>
            <person name="Liu J."/>
            <person name="Shao H."/>
            <person name="Ye R."/>
            <person name="Li L."/>
            <person name="Wei W."/>
            <person name="Wang X."/>
            <person name="Wang C."/>
            <person name="Yang T."/>
            <person name="Huo Q."/>
            <person name="Li W."/>
            <person name="Guo W."/>
            <person name="Chen H."/>
            <person name="Zhou L."/>
            <person name="Ni X."/>
            <person name="Tian J."/>
            <person name="Zhou Y."/>
            <person name="Sheng Y."/>
            <person name="Liu T."/>
            <person name="Pan Y."/>
            <person name="Xia L."/>
            <person name="Li J."/>
            <person name="Zhao F."/>
            <person name="Cao W."/>
        </authorList>
    </citation>
    <scope>NUCLEOTIDE SEQUENCE</scope>
    <source>
        <strain evidence="1">Hyas-2018</strain>
    </source>
</reference>
<dbReference type="EMBL" id="CM023481">
    <property type="protein sequence ID" value="KAH6946872.1"/>
    <property type="molecule type" value="Genomic_DNA"/>
</dbReference>
<accession>A0ACB7TKL8</accession>
<organism evidence="1 2">
    <name type="scientific">Hyalomma asiaticum</name>
    <name type="common">Tick</name>
    <dbReference type="NCBI Taxonomy" id="266040"/>
    <lineage>
        <taxon>Eukaryota</taxon>
        <taxon>Metazoa</taxon>
        <taxon>Ecdysozoa</taxon>
        <taxon>Arthropoda</taxon>
        <taxon>Chelicerata</taxon>
        <taxon>Arachnida</taxon>
        <taxon>Acari</taxon>
        <taxon>Parasitiformes</taxon>
        <taxon>Ixodida</taxon>
        <taxon>Ixodoidea</taxon>
        <taxon>Ixodidae</taxon>
        <taxon>Hyalomminae</taxon>
        <taxon>Hyalomma</taxon>
    </lineage>
</organism>
<name>A0ACB7TKL8_HYAAI</name>
<protein>
    <submittedName>
        <fullName evidence="1">Uncharacterized protein</fullName>
    </submittedName>
</protein>
<proteinExistence type="predicted"/>